<dbReference type="GO" id="GO:0097157">
    <property type="term" value="F:pre-mRNA intronic binding"/>
    <property type="evidence" value="ECO:0007669"/>
    <property type="project" value="TreeGrafter"/>
</dbReference>
<evidence type="ECO:0000259" key="4">
    <source>
        <dbReference type="PROSITE" id="PS50102"/>
    </source>
</evidence>
<dbReference type="RefSeq" id="XP_013090423.2">
    <property type="nucleotide sequence ID" value="XM_013234969.2"/>
</dbReference>
<dbReference type="InterPro" id="IPR000504">
    <property type="entry name" value="RRM_dom"/>
</dbReference>
<dbReference type="GO" id="GO:0000398">
    <property type="term" value="P:mRNA splicing, via spliceosome"/>
    <property type="evidence" value="ECO:0007669"/>
    <property type="project" value="TreeGrafter"/>
</dbReference>
<feature type="compositionally biased region" description="Polar residues" evidence="3">
    <location>
        <begin position="344"/>
        <end position="357"/>
    </location>
</feature>
<dbReference type="GO" id="GO:0005689">
    <property type="term" value="C:U12-type spliceosomal complex"/>
    <property type="evidence" value="ECO:0007669"/>
    <property type="project" value="TreeGrafter"/>
</dbReference>
<sequence length="477" mass="54793">MTTMKTYKRDPDRIYISTQRMNHKVSKKVVGSMPCGNPKRFESRDVLRMPQAVLQNKKRKIDGQEHIETQSEKHLQILLQRQVKKDVTLSDQFSHHRSFTPATSHDPGVEKLVGVHSFQHYKTVGDLDSKIDYLRHCGLNDEEVTIWLQEEMKIKSTPVYGAHPLSKSAQLIEIQKKITEKEKSLSVPDTFQGALELSRQERDLEISIAQKFGTISDLPSIITQKKFKDTHPDDPINHLSEILSDIDKKTERDSRRDRRRRRKLERKKLYYESLKLNTELAAESTDHLAERTRQDLQVDSSDISCDIIKDCPDPASHNNETSKTLDIICEKLSDSNQIIEKESGNTNSNKESSSRTEISGPINFIPRREIENNKLTLEEIKSMEKFRNFTFGEPNKIVYVKNLHPKVSDEDLVALFACFQTADKPQIIFKRLTGRMKGQAFITFPDEATAGEAIQLVNGYKLRDKPIILSYGKKTAT</sequence>
<dbReference type="InterPro" id="IPR035979">
    <property type="entry name" value="RBD_domain_sf"/>
</dbReference>
<dbReference type="Proteomes" id="UP000076420">
    <property type="component" value="Unassembled WGS sequence"/>
</dbReference>
<dbReference type="PANTHER" id="PTHR16105:SF2">
    <property type="entry name" value="RNA-BINDING PROTEIN 41"/>
    <property type="match status" value="1"/>
</dbReference>
<dbReference type="VEuPathDB" id="VectorBase:BGLAX_041120"/>
<dbReference type="KEGG" id="bgt:106074228"/>
<dbReference type="PANTHER" id="PTHR16105">
    <property type="entry name" value="RNA-BINDING REGION-CONTAINING PROTEIN 3"/>
    <property type="match status" value="1"/>
</dbReference>
<organism evidence="5 6">
    <name type="scientific">Biomphalaria glabrata</name>
    <name type="common">Bloodfluke planorb</name>
    <name type="synonym">Freshwater snail</name>
    <dbReference type="NCBI Taxonomy" id="6526"/>
    <lineage>
        <taxon>Eukaryota</taxon>
        <taxon>Metazoa</taxon>
        <taxon>Spiralia</taxon>
        <taxon>Lophotrochozoa</taxon>
        <taxon>Mollusca</taxon>
        <taxon>Gastropoda</taxon>
        <taxon>Heterobranchia</taxon>
        <taxon>Euthyneura</taxon>
        <taxon>Panpulmonata</taxon>
        <taxon>Hygrophila</taxon>
        <taxon>Lymnaeoidea</taxon>
        <taxon>Planorbidae</taxon>
        <taxon>Biomphalaria</taxon>
    </lineage>
</organism>
<dbReference type="STRING" id="6526.A0A2C9LIY6"/>
<evidence type="ECO:0000256" key="3">
    <source>
        <dbReference type="SAM" id="MobiDB-lite"/>
    </source>
</evidence>
<feature type="domain" description="RRM" evidence="4">
    <location>
        <begin position="396"/>
        <end position="474"/>
    </location>
</feature>
<accession>A0A2C9LIY6</accession>
<name>A0A2C9LIY6_BIOGL</name>
<dbReference type="EnsemblMetazoa" id="BGLB031693-RD">
    <property type="protein sequence ID" value="BGLB031693-PD"/>
    <property type="gene ID" value="BGLB031693"/>
</dbReference>
<dbReference type="InterPro" id="IPR012677">
    <property type="entry name" value="Nucleotide-bd_a/b_plait_sf"/>
</dbReference>
<feature type="region of interest" description="Disordered" evidence="3">
    <location>
        <begin position="340"/>
        <end position="359"/>
    </location>
</feature>
<gene>
    <name evidence="5" type="primary">106074228</name>
</gene>
<evidence type="ECO:0000313" key="5">
    <source>
        <dbReference type="EnsemblMetazoa" id="BGLB031693-PD"/>
    </source>
</evidence>
<evidence type="ECO:0000256" key="1">
    <source>
        <dbReference type="ARBA" id="ARBA00022884"/>
    </source>
</evidence>
<dbReference type="InterPro" id="IPR045164">
    <property type="entry name" value="RBM41/RNPC3"/>
</dbReference>
<dbReference type="Gene3D" id="3.30.70.330">
    <property type="match status" value="1"/>
</dbReference>
<dbReference type="AlphaFoldDB" id="A0A2C9LIY6"/>
<dbReference type="Pfam" id="PF00076">
    <property type="entry name" value="RRM_1"/>
    <property type="match status" value="1"/>
</dbReference>
<evidence type="ECO:0000313" key="6">
    <source>
        <dbReference type="Proteomes" id="UP000076420"/>
    </source>
</evidence>
<reference evidence="5" key="1">
    <citation type="submission" date="2020-05" db="UniProtKB">
        <authorList>
            <consortium name="EnsemblMetazoa"/>
        </authorList>
    </citation>
    <scope>IDENTIFICATION</scope>
    <source>
        <strain evidence="5">BB02</strain>
    </source>
</reference>
<dbReference type="VEuPathDB" id="VectorBase:BGLB031693"/>
<keyword evidence="1 2" id="KW-0694">RNA-binding</keyword>
<evidence type="ECO:0000256" key="2">
    <source>
        <dbReference type="PROSITE-ProRule" id="PRU00176"/>
    </source>
</evidence>
<dbReference type="GO" id="GO:0030626">
    <property type="term" value="F:U12 snRNA binding"/>
    <property type="evidence" value="ECO:0007669"/>
    <property type="project" value="TreeGrafter"/>
</dbReference>
<dbReference type="SUPFAM" id="SSF54928">
    <property type="entry name" value="RNA-binding domain, RBD"/>
    <property type="match status" value="1"/>
</dbReference>
<protein>
    <recommendedName>
        <fullName evidence="4">RRM domain-containing protein</fullName>
    </recommendedName>
</protein>
<proteinExistence type="predicted"/>
<dbReference type="SMART" id="SM00360">
    <property type="entry name" value="RRM"/>
    <property type="match status" value="1"/>
</dbReference>
<dbReference type="OrthoDB" id="277802at2759"/>
<dbReference type="PROSITE" id="PS50102">
    <property type="entry name" value="RRM"/>
    <property type="match status" value="1"/>
</dbReference>